<evidence type="ECO:0000256" key="1">
    <source>
        <dbReference type="ARBA" id="ARBA00022448"/>
    </source>
</evidence>
<keyword evidence="1 6" id="KW-0813">Transport</keyword>
<dbReference type="InterPro" id="IPR017896">
    <property type="entry name" value="4Fe4S_Fe-S-bd"/>
</dbReference>
<keyword evidence="3 6" id="KW-0249">Electron transport</keyword>
<dbReference type="EMBL" id="JACRSR010000001">
    <property type="protein sequence ID" value="MBC8530635.1"/>
    <property type="molecule type" value="Genomic_DNA"/>
</dbReference>
<evidence type="ECO:0000256" key="6">
    <source>
        <dbReference type="RuleBase" id="RU368020"/>
    </source>
</evidence>
<dbReference type="Proteomes" id="UP000623172">
    <property type="component" value="Unassembled WGS sequence"/>
</dbReference>
<keyword evidence="2 6" id="KW-0479">Metal-binding</keyword>
<evidence type="ECO:0000256" key="3">
    <source>
        <dbReference type="ARBA" id="ARBA00022982"/>
    </source>
</evidence>
<dbReference type="GO" id="GO:0005506">
    <property type="term" value="F:iron ion binding"/>
    <property type="evidence" value="ECO:0007669"/>
    <property type="project" value="UniProtKB-UniRule"/>
</dbReference>
<gene>
    <name evidence="8" type="ORF">H8696_02075</name>
</gene>
<dbReference type="AlphaFoldDB" id="A0A926D1G5"/>
<evidence type="ECO:0000259" key="7">
    <source>
        <dbReference type="PROSITE" id="PS51379"/>
    </source>
</evidence>
<dbReference type="PANTHER" id="PTHR36923">
    <property type="entry name" value="FERREDOXIN"/>
    <property type="match status" value="1"/>
</dbReference>
<feature type="domain" description="4Fe-4S ferredoxin-type" evidence="7">
    <location>
        <begin position="1"/>
        <end position="29"/>
    </location>
</feature>
<keyword evidence="5 6" id="KW-0411">Iron-sulfur</keyword>
<evidence type="ECO:0000256" key="5">
    <source>
        <dbReference type="ARBA" id="ARBA00023014"/>
    </source>
</evidence>
<keyword evidence="9" id="KW-1185">Reference proteome</keyword>
<evidence type="ECO:0000313" key="9">
    <source>
        <dbReference type="Proteomes" id="UP000623172"/>
    </source>
</evidence>
<sequence length="61" mass="6762">MKAIVDKDACISCGLCVNTCEEVFQWDEDDKAHVVMEDVLEYEDLVKDAAGSCPTEAIHVE</sequence>
<protein>
    <recommendedName>
        <fullName evidence="6">Ferredoxin</fullName>
    </recommendedName>
</protein>
<dbReference type="Gene3D" id="3.30.70.20">
    <property type="match status" value="1"/>
</dbReference>
<dbReference type="RefSeq" id="WP_249314605.1">
    <property type="nucleotide sequence ID" value="NZ_JACRSR010000001.1"/>
</dbReference>
<dbReference type="SUPFAM" id="SSF54862">
    <property type="entry name" value="4Fe-4S ferredoxins"/>
    <property type="match status" value="1"/>
</dbReference>
<dbReference type="GO" id="GO:0051536">
    <property type="term" value="F:iron-sulfur cluster binding"/>
    <property type="evidence" value="ECO:0007669"/>
    <property type="project" value="UniProtKB-KW"/>
</dbReference>
<dbReference type="PANTHER" id="PTHR36923:SF3">
    <property type="entry name" value="FERREDOXIN"/>
    <property type="match status" value="1"/>
</dbReference>
<organism evidence="8 9">
    <name type="scientific">Gehongia tenuis</name>
    <dbReference type="NCBI Taxonomy" id="2763655"/>
    <lineage>
        <taxon>Bacteria</taxon>
        <taxon>Bacillati</taxon>
        <taxon>Bacillota</taxon>
        <taxon>Clostridia</taxon>
        <taxon>Christensenellales</taxon>
        <taxon>Christensenellaceae</taxon>
        <taxon>Gehongia</taxon>
    </lineage>
</organism>
<evidence type="ECO:0000313" key="8">
    <source>
        <dbReference type="EMBL" id="MBC8530635.1"/>
    </source>
</evidence>
<dbReference type="PRINTS" id="PR00352">
    <property type="entry name" value="3FE4SFRDOXIN"/>
</dbReference>
<evidence type="ECO:0000256" key="4">
    <source>
        <dbReference type="ARBA" id="ARBA00023004"/>
    </source>
</evidence>
<dbReference type="PROSITE" id="PS51379">
    <property type="entry name" value="4FE4S_FER_2"/>
    <property type="match status" value="1"/>
</dbReference>
<evidence type="ECO:0000256" key="2">
    <source>
        <dbReference type="ARBA" id="ARBA00022723"/>
    </source>
</evidence>
<dbReference type="GO" id="GO:0009055">
    <property type="term" value="F:electron transfer activity"/>
    <property type="evidence" value="ECO:0007669"/>
    <property type="project" value="UniProtKB-UniRule"/>
</dbReference>
<accession>A0A926D1G5</accession>
<dbReference type="PROSITE" id="PS00198">
    <property type="entry name" value="4FE4S_FER_1"/>
    <property type="match status" value="1"/>
</dbReference>
<dbReference type="InterPro" id="IPR051269">
    <property type="entry name" value="Fe-S_cluster_ET"/>
</dbReference>
<proteinExistence type="predicted"/>
<reference evidence="8" key="1">
    <citation type="submission" date="2020-08" db="EMBL/GenBank/DDBJ databases">
        <title>Genome public.</title>
        <authorList>
            <person name="Liu C."/>
            <person name="Sun Q."/>
        </authorList>
    </citation>
    <scope>NUCLEOTIDE SEQUENCE</scope>
    <source>
        <strain evidence="8">NSJ-53</strain>
    </source>
</reference>
<dbReference type="Pfam" id="PF13370">
    <property type="entry name" value="Fer4_13"/>
    <property type="match status" value="1"/>
</dbReference>
<dbReference type="InterPro" id="IPR017900">
    <property type="entry name" value="4Fe4S_Fe_S_CS"/>
</dbReference>
<keyword evidence="4 6" id="KW-0408">Iron</keyword>
<dbReference type="InterPro" id="IPR001080">
    <property type="entry name" value="3Fe4S_ferredoxin"/>
</dbReference>
<comment type="caution">
    <text evidence="8">The sequence shown here is derived from an EMBL/GenBank/DDBJ whole genome shotgun (WGS) entry which is preliminary data.</text>
</comment>
<comment type="function">
    <text evidence="6">Ferredoxins are iron-sulfur proteins that transfer electrons in a wide variety of metabolic reactions.</text>
</comment>
<name>A0A926D1G5_9FIRM</name>